<keyword evidence="1 4" id="KW-0349">Heme</keyword>
<dbReference type="RefSeq" id="WP_138017328.1">
    <property type="nucleotide sequence ID" value="NZ_SULI01000029.1"/>
</dbReference>
<keyword evidence="2 4" id="KW-0479">Metal-binding</keyword>
<dbReference type="GO" id="GO:0046872">
    <property type="term" value="F:metal ion binding"/>
    <property type="evidence" value="ECO:0007669"/>
    <property type="project" value="UniProtKB-KW"/>
</dbReference>
<organism evidence="6 7">
    <name type="scientific">Shimia litoralis</name>
    <dbReference type="NCBI Taxonomy" id="420403"/>
    <lineage>
        <taxon>Bacteria</taxon>
        <taxon>Pseudomonadati</taxon>
        <taxon>Pseudomonadota</taxon>
        <taxon>Alphaproteobacteria</taxon>
        <taxon>Rhodobacterales</taxon>
        <taxon>Roseobacteraceae</taxon>
    </lineage>
</organism>
<comment type="caution">
    <text evidence="6">The sequence shown here is derived from an EMBL/GenBank/DDBJ whole genome shotgun (WGS) entry which is preliminary data.</text>
</comment>
<keyword evidence="3 4" id="KW-0408">Iron</keyword>
<dbReference type="Pfam" id="PF13442">
    <property type="entry name" value="Cytochrome_CBB3"/>
    <property type="match status" value="1"/>
</dbReference>
<feature type="domain" description="Cytochrome c" evidence="5">
    <location>
        <begin position="20"/>
        <end position="98"/>
    </location>
</feature>
<evidence type="ECO:0000256" key="4">
    <source>
        <dbReference type="PROSITE-ProRule" id="PRU00433"/>
    </source>
</evidence>
<dbReference type="Proteomes" id="UP000306575">
    <property type="component" value="Unassembled WGS sequence"/>
</dbReference>
<dbReference type="InterPro" id="IPR036909">
    <property type="entry name" value="Cyt_c-like_dom_sf"/>
</dbReference>
<dbReference type="Gene3D" id="1.10.760.10">
    <property type="entry name" value="Cytochrome c-like domain"/>
    <property type="match status" value="1"/>
</dbReference>
<dbReference type="InterPro" id="IPR009056">
    <property type="entry name" value="Cyt_c-like_dom"/>
</dbReference>
<proteinExistence type="predicted"/>
<dbReference type="EMBL" id="SULI01000029">
    <property type="protein sequence ID" value="TKZ17080.1"/>
    <property type="molecule type" value="Genomic_DNA"/>
</dbReference>
<dbReference type="GO" id="GO:0020037">
    <property type="term" value="F:heme binding"/>
    <property type="evidence" value="ECO:0007669"/>
    <property type="project" value="InterPro"/>
</dbReference>
<evidence type="ECO:0000313" key="7">
    <source>
        <dbReference type="Proteomes" id="UP000306575"/>
    </source>
</evidence>
<evidence type="ECO:0000256" key="1">
    <source>
        <dbReference type="ARBA" id="ARBA00022617"/>
    </source>
</evidence>
<protein>
    <submittedName>
        <fullName evidence="6">Cytochrome c</fullName>
    </submittedName>
</protein>
<evidence type="ECO:0000256" key="3">
    <source>
        <dbReference type="ARBA" id="ARBA00023004"/>
    </source>
</evidence>
<dbReference type="SUPFAM" id="SSF46626">
    <property type="entry name" value="Cytochrome c"/>
    <property type="match status" value="1"/>
</dbReference>
<evidence type="ECO:0000256" key="2">
    <source>
        <dbReference type="ARBA" id="ARBA00022723"/>
    </source>
</evidence>
<dbReference type="OrthoDB" id="8689082at2"/>
<keyword evidence="7" id="KW-1185">Reference proteome</keyword>
<dbReference type="GO" id="GO:0009055">
    <property type="term" value="F:electron transfer activity"/>
    <property type="evidence" value="ECO:0007669"/>
    <property type="project" value="InterPro"/>
</dbReference>
<name>A0A4U7MVC5_9RHOB</name>
<dbReference type="AlphaFoldDB" id="A0A4U7MVC5"/>
<dbReference type="PROSITE" id="PS51007">
    <property type="entry name" value="CYTC"/>
    <property type="match status" value="1"/>
</dbReference>
<accession>A0A4U7MVC5</accession>
<evidence type="ECO:0000259" key="5">
    <source>
        <dbReference type="PROSITE" id="PS51007"/>
    </source>
</evidence>
<evidence type="ECO:0000313" key="6">
    <source>
        <dbReference type="EMBL" id="TKZ17080.1"/>
    </source>
</evidence>
<dbReference type="FunFam" id="1.10.760.10:FF:000095">
    <property type="entry name" value="Nitrite reductase protein N"/>
    <property type="match status" value="1"/>
</dbReference>
<sequence>MRSLLALCVLATSVCAEENPDPAALKRLVHQDCGSCHGLTLKGGLGPDLRPQALSHYDVEVLSDVILDGIPETAMPPWRPLLTPSEADWIAQYLLQGETP</sequence>
<gene>
    <name evidence="6" type="ORF">FAP39_15655</name>
</gene>
<reference evidence="6 7" key="1">
    <citation type="submission" date="2019-04" db="EMBL/GenBank/DDBJ databases">
        <title>Genome sequence of Pelagicola litoralis CL-ES2.</title>
        <authorList>
            <person name="Cao J."/>
        </authorList>
    </citation>
    <scope>NUCLEOTIDE SEQUENCE [LARGE SCALE GENOMIC DNA]</scope>
    <source>
        <strain evidence="6 7">CL-ES2</strain>
    </source>
</reference>